<evidence type="ECO:0000259" key="1">
    <source>
        <dbReference type="PROSITE" id="PS50937"/>
    </source>
</evidence>
<sequence length="360" mass="38539">MDDLMSIGEFAARCGLSAKMLRTYAAAGLLVPAAVDEISGYRYYSPTQVDRAETIGLLRRARISLADIALFLKDPSTERVMVWHRQLDKEIESRRHALDLVRNHLATRPRRTATHPVVETERHTTTMNSLTAAMATDKGLHRDTNQDAVLIDDLLYAVADGMGASGAIASRMSLEALRAGFAADPSPAGLAEACRQANQRIWDEASTVAEYEGMGSTLTAFAALPVDQGGPVVANIGDSRLYRLRDGLLEQLTEDHSVVGPLVRAGELTEDLARTHPQRHLLTRALGIGPDVTPDVVAVDCKPGDRLVVSTDGLYNDVAESDIADASAAPDPESAVARLIDLAGAAGGTDNIAVIVIDVR</sequence>
<dbReference type="Pfam" id="PF13672">
    <property type="entry name" value="PP2C_2"/>
    <property type="match status" value="1"/>
</dbReference>
<evidence type="ECO:0000313" key="3">
    <source>
        <dbReference type="EMBL" id="QXN94872.1"/>
    </source>
</evidence>
<keyword evidence="4" id="KW-1185">Reference proteome</keyword>
<protein>
    <submittedName>
        <fullName evidence="3">MerR family transcriptional regulator</fullName>
    </submittedName>
</protein>
<dbReference type="InterPro" id="IPR047057">
    <property type="entry name" value="MerR_fam"/>
</dbReference>
<organism evidence="3 4">
    <name type="scientific">Nocardia iowensis</name>
    <dbReference type="NCBI Taxonomy" id="204891"/>
    <lineage>
        <taxon>Bacteria</taxon>
        <taxon>Bacillati</taxon>
        <taxon>Actinomycetota</taxon>
        <taxon>Actinomycetes</taxon>
        <taxon>Mycobacteriales</taxon>
        <taxon>Nocardiaceae</taxon>
        <taxon>Nocardia</taxon>
    </lineage>
</organism>
<dbReference type="Pfam" id="PF13411">
    <property type="entry name" value="MerR_1"/>
    <property type="match status" value="1"/>
</dbReference>
<dbReference type="InterPro" id="IPR001932">
    <property type="entry name" value="PPM-type_phosphatase-like_dom"/>
</dbReference>
<proteinExistence type="predicted"/>
<evidence type="ECO:0000259" key="2">
    <source>
        <dbReference type="PROSITE" id="PS51746"/>
    </source>
</evidence>
<dbReference type="EMBL" id="CP078145">
    <property type="protein sequence ID" value="QXN94872.1"/>
    <property type="molecule type" value="Genomic_DNA"/>
</dbReference>
<dbReference type="CDD" id="cd00143">
    <property type="entry name" value="PP2Cc"/>
    <property type="match status" value="1"/>
</dbReference>
<feature type="domain" description="PPM-type phosphatase" evidence="2">
    <location>
        <begin position="131"/>
        <end position="359"/>
    </location>
</feature>
<dbReference type="SMART" id="SM00331">
    <property type="entry name" value="PP2C_SIG"/>
    <property type="match status" value="1"/>
</dbReference>
<dbReference type="InterPro" id="IPR000551">
    <property type="entry name" value="MerR-type_HTH_dom"/>
</dbReference>
<evidence type="ECO:0000313" key="4">
    <source>
        <dbReference type="Proteomes" id="UP000694257"/>
    </source>
</evidence>
<dbReference type="SMART" id="SM00332">
    <property type="entry name" value="PP2Cc"/>
    <property type="match status" value="1"/>
</dbReference>
<dbReference type="PANTHER" id="PTHR30204">
    <property type="entry name" value="REDOX-CYCLING DRUG-SENSING TRANSCRIPTIONAL ACTIVATOR SOXR"/>
    <property type="match status" value="1"/>
</dbReference>
<dbReference type="RefSeq" id="WP_218477573.1">
    <property type="nucleotide sequence ID" value="NZ_BAABJN010000007.1"/>
</dbReference>
<dbReference type="PROSITE" id="PS50937">
    <property type="entry name" value="HTH_MERR_2"/>
    <property type="match status" value="1"/>
</dbReference>
<dbReference type="PANTHER" id="PTHR30204:SF97">
    <property type="entry name" value="MERR FAMILY REGULATORY PROTEIN"/>
    <property type="match status" value="1"/>
</dbReference>
<dbReference type="Proteomes" id="UP000694257">
    <property type="component" value="Chromosome"/>
</dbReference>
<reference evidence="3 4" key="1">
    <citation type="submission" date="2021-07" db="EMBL/GenBank/DDBJ databases">
        <title>Whole Genome Sequence of Nocardia Iowensis.</title>
        <authorList>
            <person name="Lamm A."/>
            <person name="Collins-Fairclough A.M."/>
            <person name="Bunk B."/>
            <person name="Sproer C."/>
        </authorList>
    </citation>
    <scope>NUCLEOTIDE SEQUENCE [LARGE SCALE GENOMIC DNA]</scope>
    <source>
        <strain evidence="3 4">NRRL 5646</strain>
    </source>
</reference>
<gene>
    <name evidence="3" type="ORF">KV110_18580</name>
</gene>
<dbReference type="SMART" id="SM00422">
    <property type="entry name" value="HTH_MERR"/>
    <property type="match status" value="1"/>
</dbReference>
<feature type="domain" description="HTH merR-type" evidence="1">
    <location>
        <begin position="4"/>
        <end position="74"/>
    </location>
</feature>
<dbReference type="PROSITE" id="PS51746">
    <property type="entry name" value="PPM_2"/>
    <property type="match status" value="1"/>
</dbReference>
<name>A0ABX8S0Z1_NOCIO</name>
<accession>A0ABX8S0Z1</accession>